<evidence type="ECO:0008006" key="10">
    <source>
        <dbReference type="Google" id="ProtNLM"/>
    </source>
</evidence>
<reference evidence="8" key="2">
    <citation type="submission" date="2020-09" db="EMBL/GenBank/DDBJ databases">
        <authorList>
            <person name="Sun Q."/>
            <person name="Ohkuma M."/>
        </authorList>
    </citation>
    <scope>NUCLEOTIDE SEQUENCE</scope>
    <source>
        <strain evidence="8">JCM 18487</strain>
    </source>
</reference>
<keyword evidence="6 7" id="KW-0472">Membrane</keyword>
<evidence type="ECO:0000256" key="7">
    <source>
        <dbReference type="SAM" id="Phobius"/>
    </source>
</evidence>
<dbReference type="EMBL" id="BMOY01000002">
    <property type="protein sequence ID" value="GGI95694.1"/>
    <property type="molecule type" value="Genomic_DNA"/>
</dbReference>
<sequence length="162" mass="17248">MDRTLWGLAWATCAGYLCAAVWRPSVAREGLEATVEMFIQAVPWIVVSMFAAGLMMQLIQPQAIVHLLGREAGVWGILAGALLGLCGTGSRWAVYPLAAGLLEAQASPGAIFAFLTTWQLVSLPRLPAEVPFLGPHYTIVRAVTSFAMAVLGGILIELARVA</sequence>
<organism evidence="8 9">
    <name type="scientific">Alicyclobacillus cellulosilyticus</name>
    <dbReference type="NCBI Taxonomy" id="1003997"/>
    <lineage>
        <taxon>Bacteria</taxon>
        <taxon>Bacillati</taxon>
        <taxon>Bacillota</taxon>
        <taxon>Bacilli</taxon>
        <taxon>Bacillales</taxon>
        <taxon>Alicyclobacillaceae</taxon>
        <taxon>Alicyclobacillus</taxon>
    </lineage>
</organism>
<evidence type="ECO:0000256" key="6">
    <source>
        <dbReference type="ARBA" id="ARBA00023136"/>
    </source>
</evidence>
<proteinExistence type="inferred from homology"/>
<evidence type="ECO:0000313" key="9">
    <source>
        <dbReference type="Proteomes" id="UP000637695"/>
    </source>
</evidence>
<dbReference type="Proteomes" id="UP000637695">
    <property type="component" value="Unassembled WGS sequence"/>
</dbReference>
<reference evidence="8" key="1">
    <citation type="journal article" date="2014" name="Int. J. Syst. Evol. Microbiol.">
        <title>Complete genome sequence of Corynebacterium casei LMG S-19264T (=DSM 44701T), isolated from a smear-ripened cheese.</title>
        <authorList>
            <consortium name="US DOE Joint Genome Institute (JGI-PGF)"/>
            <person name="Walter F."/>
            <person name="Albersmeier A."/>
            <person name="Kalinowski J."/>
            <person name="Ruckert C."/>
        </authorList>
    </citation>
    <scope>NUCLEOTIDE SEQUENCE</scope>
    <source>
        <strain evidence="8">JCM 18487</strain>
    </source>
</reference>
<feature type="transmembrane region" description="Helical" evidence="7">
    <location>
        <begin position="72"/>
        <end position="94"/>
    </location>
</feature>
<accession>A0A917NEY5</accession>
<keyword evidence="4 7" id="KW-0812">Transmembrane</keyword>
<comment type="subcellular location">
    <subcellularLocation>
        <location evidence="1">Cell membrane</location>
        <topology evidence="1">Multi-pass membrane protein</topology>
    </subcellularLocation>
</comment>
<gene>
    <name evidence="8" type="ORF">GCM10010885_01710</name>
</gene>
<dbReference type="AlphaFoldDB" id="A0A917NEY5"/>
<dbReference type="PANTHER" id="PTHR34184:SF4">
    <property type="entry name" value="UPF0718 PROTEIN YCGR"/>
    <property type="match status" value="1"/>
</dbReference>
<dbReference type="PANTHER" id="PTHR34184">
    <property type="entry name" value="UPF0718 PROTEIN YCGR"/>
    <property type="match status" value="1"/>
</dbReference>
<feature type="transmembrane region" description="Helical" evidence="7">
    <location>
        <begin position="138"/>
        <end position="156"/>
    </location>
</feature>
<comment type="similarity">
    <text evidence="2">Belongs to the UPF0718 family.</text>
</comment>
<evidence type="ECO:0000313" key="8">
    <source>
        <dbReference type="EMBL" id="GGI95694.1"/>
    </source>
</evidence>
<evidence type="ECO:0000256" key="3">
    <source>
        <dbReference type="ARBA" id="ARBA00022475"/>
    </source>
</evidence>
<dbReference type="InterPro" id="IPR052923">
    <property type="entry name" value="UPF0718"/>
</dbReference>
<dbReference type="GO" id="GO:0005886">
    <property type="term" value="C:plasma membrane"/>
    <property type="evidence" value="ECO:0007669"/>
    <property type="project" value="UniProtKB-SubCell"/>
</dbReference>
<keyword evidence="9" id="KW-1185">Reference proteome</keyword>
<keyword evidence="3" id="KW-1003">Cell membrane</keyword>
<evidence type="ECO:0000256" key="1">
    <source>
        <dbReference type="ARBA" id="ARBA00004651"/>
    </source>
</evidence>
<comment type="caution">
    <text evidence="8">The sequence shown here is derived from an EMBL/GenBank/DDBJ whole genome shotgun (WGS) entry which is preliminary data.</text>
</comment>
<evidence type="ECO:0000256" key="4">
    <source>
        <dbReference type="ARBA" id="ARBA00022692"/>
    </source>
</evidence>
<evidence type="ECO:0000256" key="5">
    <source>
        <dbReference type="ARBA" id="ARBA00022989"/>
    </source>
</evidence>
<dbReference type="InterPro" id="IPR005524">
    <property type="entry name" value="DUF318"/>
</dbReference>
<dbReference type="Pfam" id="PF03773">
    <property type="entry name" value="ArsP_1"/>
    <property type="match status" value="1"/>
</dbReference>
<evidence type="ECO:0000256" key="2">
    <source>
        <dbReference type="ARBA" id="ARBA00006386"/>
    </source>
</evidence>
<feature type="transmembrane region" description="Helical" evidence="7">
    <location>
        <begin position="38"/>
        <end position="60"/>
    </location>
</feature>
<keyword evidence="5 7" id="KW-1133">Transmembrane helix</keyword>
<dbReference type="RefSeq" id="WP_188880590.1">
    <property type="nucleotide sequence ID" value="NZ_BMOY01000002.1"/>
</dbReference>
<protein>
    <recommendedName>
        <fullName evidence="10">Permease</fullName>
    </recommendedName>
</protein>
<name>A0A917NEY5_9BACL</name>